<dbReference type="EMBL" id="JAKJXP020000136">
    <property type="protein sequence ID" value="KAK7743387.1"/>
    <property type="molecule type" value="Genomic_DNA"/>
</dbReference>
<keyword evidence="1" id="KW-0521">NADP</keyword>
<accession>A0AAN9YHU2</accession>
<dbReference type="SUPFAM" id="SSF51735">
    <property type="entry name" value="NAD(P)-binding Rossmann-fold domains"/>
    <property type="match status" value="1"/>
</dbReference>
<dbReference type="InterPro" id="IPR051609">
    <property type="entry name" value="NmrA/Isoflavone_reductase-like"/>
</dbReference>
<evidence type="ECO:0000256" key="1">
    <source>
        <dbReference type="ARBA" id="ARBA00022857"/>
    </source>
</evidence>
<dbReference type="Gene3D" id="3.40.50.720">
    <property type="entry name" value="NAD(P)-binding Rossmann-like Domain"/>
    <property type="match status" value="1"/>
</dbReference>
<keyword evidence="5" id="KW-1185">Reference proteome</keyword>
<dbReference type="InterPro" id="IPR008030">
    <property type="entry name" value="NmrA-like"/>
</dbReference>
<dbReference type="AlphaFoldDB" id="A0AAN9YHU2"/>
<keyword evidence="2" id="KW-0560">Oxidoreductase</keyword>
<dbReference type="Proteomes" id="UP001320420">
    <property type="component" value="Unassembled WGS sequence"/>
</dbReference>
<evidence type="ECO:0000313" key="4">
    <source>
        <dbReference type="EMBL" id="KAK7743387.1"/>
    </source>
</evidence>
<dbReference type="CDD" id="cd05259">
    <property type="entry name" value="PCBER_SDR_a"/>
    <property type="match status" value="1"/>
</dbReference>
<dbReference type="GO" id="GO:0016491">
    <property type="term" value="F:oxidoreductase activity"/>
    <property type="evidence" value="ECO:0007669"/>
    <property type="project" value="UniProtKB-KW"/>
</dbReference>
<evidence type="ECO:0000259" key="3">
    <source>
        <dbReference type="Pfam" id="PF05368"/>
    </source>
</evidence>
<evidence type="ECO:0000313" key="5">
    <source>
        <dbReference type="Proteomes" id="UP001320420"/>
    </source>
</evidence>
<feature type="domain" description="NmrA-like" evidence="3">
    <location>
        <begin position="10"/>
        <end position="144"/>
    </location>
</feature>
<dbReference type="PANTHER" id="PTHR47706:SF9">
    <property type="entry name" value="NMRA-LIKE DOMAIN-CONTAINING PROTEIN-RELATED"/>
    <property type="match status" value="1"/>
</dbReference>
<dbReference type="PANTHER" id="PTHR47706">
    <property type="entry name" value="NMRA-LIKE FAMILY PROTEIN"/>
    <property type="match status" value="1"/>
</dbReference>
<dbReference type="InterPro" id="IPR045312">
    <property type="entry name" value="PCBER-like"/>
</dbReference>
<organism evidence="4 5">
    <name type="scientific">Diatrype stigma</name>
    <dbReference type="NCBI Taxonomy" id="117547"/>
    <lineage>
        <taxon>Eukaryota</taxon>
        <taxon>Fungi</taxon>
        <taxon>Dikarya</taxon>
        <taxon>Ascomycota</taxon>
        <taxon>Pezizomycotina</taxon>
        <taxon>Sordariomycetes</taxon>
        <taxon>Xylariomycetidae</taxon>
        <taxon>Xylariales</taxon>
        <taxon>Diatrypaceae</taxon>
        <taxon>Diatrype</taxon>
    </lineage>
</organism>
<dbReference type="Gene3D" id="3.90.25.10">
    <property type="entry name" value="UDP-galactose 4-epimerase, domain 1"/>
    <property type="match status" value="1"/>
</dbReference>
<gene>
    <name evidence="4" type="ORF">SLS62_010580</name>
</gene>
<protein>
    <recommendedName>
        <fullName evidence="3">NmrA-like domain-containing protein</fullName>
    </recommendedName>
</protein>
<comment type="caution">
    <text evidence="4">The sequence shown here is derived from an EMBL/GenBank/DDBJ whole genome shotgun (WGS) entry which is preliminary data.</text>
</comment>
<dbReference type="InterPro" id="IPR036291">
    <property type="entry name" value="NAD(P)-bd_dom_sf"/>
</dbReference>
<evidence type="ECO:0000256" key="2">
    <source>
        <dbReference type="ARBA" id="ARBA00023002"/>
    </source>
</evidence>
<reference evidence="4 5" key="1">
    <citation type="submission" date="2024-02" db="EMBL/GenBank/DDBJ databases">
        <title>De novo assembly and annotation of 12 fungi associated with fruit tree decline syndrome in Ontario, Canada.</title>
        <authorList>
            <person name="Sulman M."/>
            <person name="Ellouze W."/>
            <person name="Ilyukhin E."/>
        </authorList>
    </citation>
    <scope>NUCLEOTIDE SEQUENCE [LARGE SCALE GENOMIC DNA]</scope>
    <source>
        <strain evidence="4 5">M11/M66-122</strain>
    </source>
</reference>
<dbReference type="Pfam" id="PF05368">
    <property type="entry name" value="NmrA"/>
    <property type="match status" value="1"/>
</dbReference>
<name>A0AAN9YHU2_9PEZI</name>
<proteinExistence type="predicted"/>
<sequence length="318" mass="33821">MPPLITMAIKKVALIGATGNLGSVILEALVSSGSFEVTVVQRESSQSKPSVAGTAVPVKTVDNDLSLGSLQAAFAGQDAVVVSFPLRDPAAHLRIADAAAAAGVSRVIPADYGSCDSGSARAQELVPLFKHKTAVRERLQALSAAAEGSGSSSSSFSWTSLVTGHFFDWGLRKDFLHFQLAARTADLLDGGAARSSTATLARIAEAVVRVLQRADDPRTRNRVLFVQSFCVSQLDVLRALERATGAEWRVANRYDSGEFIREHKAKADAGDKEAIEELVFAQGAIDGNWEGREGFAMELLGLDNEDLDEVVRRVVASP</sequence>